<accession>A0ABR1GBB8</accession>
<evidence type="ECO:0000313" key="3">
    <source>
        <dbReference type="Proteomes" id="UP001363151"/>
    </source>
</evidence>
<name>A0ABR1GBB8_AURAN</name>
<keyword evidence="3" id="KW-1185">Reference proteome</keyword>
<evidence type="ECO:0000313" key="2">
    <source>
        <dbReference type="EMBL" id="KAK7250327.1"/>
    </source>
</evidence>
<dbReference type="EMBL" id="JBBJCI010000037">
    <property type="protein sequence ID" value="KAK7250327.1"/>
    <property type="molecule type" value="Genomic_DNA"/>
</dbReference>
<dbReference type="Proteomes" id="UP001363151">
    <property type="component" value="Unassembled WGS sequence"/>
</dbReference>
<reference evidence="2 3" key="1">
    <citation type="submission" date="2024-03" db="EMBL/GenBank/DDBJ databases">
        <title>Aureococcus anophagefferens CCMP1851 and Kratosvirus quantuckense: Draft genome of a second virus-susceptible host strain in the model system.</title>
        <authorList>
            <person name="Chase E."/>
            <person name="Truchon A.R."/>
            <person name="Schepens W."/>
            <person name="Wilhelm S.W."/>
        </authorList>
    </citation>
    <scope>NUCLEOTIDE SEQUENCE [LARGE SCALE GENOMIC DNA]</scope>
    <source>
        <strain evidence="2 3">CCMP1851</strain>
    </source>
</reference>
<feature type="region of interest" description="Disordered" evidence="1">
    <location>
        <begin position="56"/>
        <end position="83"/>
    </location>
</feature>
<proteinExistence type="predicted"/>
<sequence length="267" mass="30522">MFRSSGVFDSPEQLCYQSRMQYVKGHVETYDPEWSLAGMTKRENAAPRKHVWTLEKPEHMRPGTRRSGAEAHARGREGPGRDTIQRNFAQALLGNDPKGRRMPVRADRRLEFMRSVGERKRDLAAKVLAKEKKRREKIDALKKKIPVLKLVYQAGCWFWVDQNTGEATAAQAPDENETSAVGVEARAVLQARPSRCPAADRVKERRMSNHRWKLGIDSDDDESLDSVDRTGTGAQFYDSSEFNDFMNILDSDAVKRRPYSAPVSRRW</sequence>
<evidence type="ECO:0000256" key="1">
    <source>
        <dbReference type="SAM" id="MobiDB-lite"/>
    </source>
</evidence>
<gene>
    <name evidence="2" type="ORF">SO694_00007360</name>
</gene>
<protein>
    <submittedName>
        <fullName evidence="2">Uncharacterized protein</fullName>
    </submittedName>
</protein>
<organism evidence="2 3">
    <name type="scientific">Aureococcus anophagefferens</name>
    <name type="common">Harmful bloom alga</name>
    <dbReference type="NCBI Taxonomy" id="44056"/>
    <lineage>
        <taxon>Eukaryota</taxon>
        <taxon>Sar</taxon>
        <taxon>Stramenopiles</taxon>
        <taxon>Ochrophyta</taxon>
        <taxon>Pelagophyceae</taxon>
        <taxon>Pelagomonadales</taxon>
        <taxon>Pelagomonadaceae</taxon>
        <taxon>Aureococcus</taxon>
    </lineage>
</organism>
<comment type="caution">
    <text evidence="2">The sequence shown here is derived from an EMBL/GenBank/DDBJ whole genome shotgun (WGS) entry which is preliminary data.</text>
</comment>